<sequence>MKIKVISFGYKYQLMPKASIVFDLRFLDNPYWEPGMRTMSGLDKKVFDYVMSVPGAEEFYQDFKKTTDFILPLAKKKEDKGGDIESIITIAFGCTGGQHRSVAFARRLGSDLKKSGYQVEIQHRDLEKSLQKEIERVKQEEREA</sequence>
<reference evidence="2 3" key="1">
    <citation type="journal article" date="2014" name="Antonie Van Leeuwenhoek">
        <title>Oenococcus alcoholitolerans sp. nov., a lactic acid bacteria isolated from cachaca and ethanol fermentation processes.</title>
        <authorList>
            <person name="Badotti F."/>
            <person name="Moreira A.P."/>
            <person name="Tonon L.A."/>
            <person name="de Lucena B.T."/>
            <person name="Gomes Fde C."/>
            <person name="Kruger R."/>
            <person name="Thompson C.C."/>
            <person name="de Morais M.A.Jr."/>
            <person name="Rosa C.A."/>
            <person name="Thompson F.L."/>
        </authorList>
    </citation>
    <scope>NUCLEOTIDE SEQUENCE [LARGE SCALE GENOMIC DNA]</scope>
    <source>
        <strain evidence="2 3">UFRJ-M7.2.18</strain>
    </source>
</reference>
<keyword evidence="3" id="KW-1185">Reference proteome</keyword>
<comment type="caution">
    <text evidence="2">The sequence shown here is derived from an EMBL/GenBank/DDBJ whole genome shotgun (WGS) entry which is preliminary data.</text>
</comment>
<protein>
    <recommendedName>
        <fullName evidence="1">RapZ C-terminal domain-containing protein</fullName>
    </recommendedName>
</protein>
<organism evidence="2 3">
    <name type="scientific">Oenococcus alcoholitolerans</name>
    <dbReference type="NCBI Taxonomy" id="931074"/>
    <lineage>
        <taxon>Bacteria</taxon>
        <taxon>Bacillati</taxon>
        <taxon>Bacillota</taxon>
        <taxon>Bacilli</taxon>
        <taxon>Lactobacillales</taxon>
        <taxon>Lactobacillaceae</taxon>
        <taxon>Oenococcus</taxon>
    </lineage>
</organism>
<dbReference type="PANTHER" id="PTHR30448">
    <property type="entry name" value="RNASE ADAPTER PROTEIN RAPZ"/>
    <property type="match status" value="1"/>
</dbReference>
<name>A0ABR4XQR9_9LACO</name>
<dbReference type="PANTHER" id="PTHR30448:SF0">
    <property type="entry name" value="RNASE ADAPTER PROTEIN RAPZ"/>
    <property type="match status" value="1"/>
</dbReference>
<dbReference type="InterPro" id="IPR005337">
    <property type="entry name" value="RapZ-like"/>
</dbReference>
<dbReference type="Pfam" id="PF22740">
    <property type="entry name" value="PapZ_C"/>
    <property type="match status" value="1"/>
</dbReference>
<evidence type="ECO:0000313" key="3">
    <source>
        <dbReference type="Proteomes" id="UP000030023"/>
    </source>
</evidence>
<evidence type="ECO:0000259" key="1">
    <source>
        <dbReference type="Pfam" id="PF22740"/>
    </source>
</evidence>
<dbReference type="InterPro" id="IPR053931">
    <property type="entry name" value="RapZ_C"/>
</dbReference>
<gene>
    <name evidence="2" type="ORF">Q757_05430</name>
</gene>
<accession>A0ABR4XQR9</accession>
<dbReference type="Proteomes" id="UP000030023">
    <property type="component" value="Unassembled WGS sequence"/>
</dbReference>
<proteinExistence type="predicted"/>
<evidence type="ECO:0000313" key="2">
    <source>
        <dbReference type="EMBL" id="KGO31726.1"/>
    </source>
</evidence>
<feature type="domain" description="RapZ C-terminal" evidence="1">
    <location>
        <begin position="1"/>
        <end position="127"/>
    </location>
</feature>
<dbReference type="EMBL" id="AXCV01000232">
    <property type="protein sequence ID" value="KGO31726.1"/>
    <property type="molecule type" value="Genomic_DNA"/>
</dbReference>